<evidence type="ECO:0000256" key="2">
    <source>
        <dbReference type="SAM" id="Phobius"/>
    </source>
</evidence>
<feature type="coiled-coil region" evidence="1">
    <location>
        <begin position="14"/>
        <end position="68"/>
    </location>
</feature>
<keyword evidence="5" id="KW-1185">Reference proteome</keyword>
<dbReference type="EMBL" id="RAXV01000001">
    <property type="protein sequence ID" value="RKG34739.1"/>
    <property type="molecule type" value="Genomic_DNA"/>
</dbReference>
<dbReference type="OrthoDB" id="7375852at2"/>
<feature type="coiled-coil region" evidence="1">
    <location>
        <begin position="278"/>
        <end position="305"/>
    </location>
</feature>
<keyword evidence="2" id="KW-0812">Transmembrane</keyword>
<evidence type="ECO:0000313" key="4">
    <source>
        <dbReference type="EMBL" id="RKG34739.1"/>
    </source>
</evidence>
<dbReference type="Pfam" id="PF01926">
    <property type="entry name" value="MMR_HSR1"/>
    <property type="match status" value="1"/>
</dbReference>
<dbReference type="SUPFAM" id="SSF52540">
    <property type="entry name" value="P-loop containing nucleoside triphosphate hydrolases"/>
    <property type="match status" value="1"/>
</dbReference>
<organism evidence="4 5">
    <name type="scientific">Acinetobacter tianfuensis</name>
    <dbReference type="NCBI Taxonomy" id="2419603"/>
    <lineage>
        <taxon>Bacteria</taxon>
        <taxon>Pseudomonadati</taxon>
        <taxon>Pseudomonadota</taxon>
        <taxon>Gammaproteobacteria</taxon>
        <taxon>Moraxellales</taxon>
        <taxon>Moraxellaceae</taxon>
        <taxon>Acinetobacter</taxon>
    </lineage>
</organism>
<dbReference type="InterPro" id="IPR006073">
    <property type="entry name" value="GTP-bd"/>
</dbReference>
<evidence type="ECO:0000256" key="1">
    <source>
        <dbReference type="SAM" id="Coils"/>
    </source>
</evidence>
<dbReference type="RefSeq" id="WP_120401120.1">
    <property type="nucleotide sequence ID" value="NZ_RAXV01000001.1"/>
</dbReference>
<protein>
    <recommendedName>
        <fullName evidence="3">G domain-containing protein</fullName>
    </recommendedName>
</protein>
<feature type="transmembrane region" description="Helical" evidence="2">
    <location>
        <begin position="685"/>
        <end position="706"/>
    </location>
</feature>
<name>A0A3A8EKU5_9GAMM</name>
<dbReference type="GO" id="GO:0005525">
    <property type="term" value="F:GTP binding"/>
    <property type="evidence" value="ECO:0007669"/>
    <property type="project" value="InterPro"/>
</dbReference>
<sequence length="791" mass="90990">MNSHINLNHPENIYDDLKEKISDLIAKIVKNEQVLDTNLVGEKLNESKQILSFQQKEIERKIDELKRNSEWDYFTIAFFGETNAGKSTLIEVLRLLFAEKTKNEIQAKFKALKDEFSLDEEAYGELKNADNEISHKILENNKKLKEIDQTYTQKLEDYQKILNALKYEHDEQIVNQSLLNDQKLEIFNTQIVSLKEKVQYKKQNMSWWLKIIYIFKRLEEEKQIGLIELELIKQKALLDSELKVLKQKIEKEYALKQSHLATIQDEYELTKKPINSITLQLENEKKVVEQQLQQFEKMLEKLREFEDGQIMGDGRSDFTRESKEFLFDINGTQVKLIDVPGIEGDEKLVENEISKAVKKAHAVFYVTSKDAAPNEGTLQKIKTHLADQTEVWTVYNKPVTSPRSLKNGLISNDDERGALNDLNKQMESALDKHYKNYTVVAGLAAFYAVANCLVPFGEKYRNQIKFLNNSDRDELKEKSGLSAFQNHLTQTVIGDVPYKIKASNFNKANYVLKQTVEKLNNIHNGFSDLKLNIDKQVAVTKQEIDSEYLDLVQSLKTMIEKIIQDFERKTRQEVYKRIESDISNDEFKGILKRQIDNNLELVSKDLIAGFKTETSQFDENLKEKLQKLSSRLASIQNNFKADDVTGLNNNVSLKFDINNGINKMGLLGVGIGVGAAMWWNPVGWVAISLTAAGLLFSFAKAIWSFFDSDFKKSEQKKSVDKNLSNIVKELKKVARENVSDVEEKIEPSISDLKKKLNEPSDQITGLVEDMYQSINMFKTLSNNISSAYEVK</sequence>
<keyword evidence="2" id="KW-0472">Membrane</keyword>
<dbReference type="AlphaFoldDB" id="A0A3A8EKU5"/>
<dbReference type="Gene3D" id="3.40.50.300">
    <property type="entry name" value="P-loop containing nucleotide triphosphate hydrolases"/>
    <property type="match status" value="2"/>
</dbReference>
<feature type="transmembrane region" description="Helical" evidence="2">
    <location>
        <begin position="661"/>
        <end position="679"/>
    </location>
</feature>
<feature type="transmembrane region" description="Helical" evidence="2">
    <location>
        <begin position="437"/>
        <end position="456"/>
    </location>
</feature>
<dbReference type="InterPro" id="IPR027417">
    <property type="entry name" value="P-loop_NTPase"/>
</dbReference>
<feature type="domain" description="G" evidence="3">
    <location>
        <begin position="318"/>
        <end position="397"/>
    </location>
</feature>
<comment type="caution">
    <text evidence="4">The sequence shown here is derived from an EMBL/GenBank/DDBJ whole genome shotgun (WGS) entry which is preliminary data.</text>
</comment>
<evidence type="ECO:0000259" key="3">
    <source>
        <dbReference type="Pfam" id="PF01926"/>
    </source>
</evidence>
<gene>
    <name evidence="4" type="ORF">D7V32_01410</name>
</gene>
<evidence type="ECO:0000313" key="5">
    <source>
        <dbReference type="Proteomes" id="UP000282388"/>
    </source>
</evidence>
<dbReference type="Proteomes" id="UP000282388">
    <property type="component" value="Unassembled WGS sequence"/>
</dbReference>
<proteinExistence type="predicted"/>
<keyword evidence="2" id="KW-1133">Transmembrane helix</keyword>
<accession>A0A3A8EKU5</accession>
<reference evidence="4 5" key="1">
    <citation type="submission" date="2018-09" db="EMBL/GenBank/DDBJ databases">
        <title>The draft genome of Acinetobacter spp. strains.</title>
        <authorList>
            <person name="Qin J."/>
            <person name="Feng Y."/>
            <person name="Zong Z."/>
        </authorList>
    </citation>
    <scope>NUCLEOTIDE SEQUENCE [LARGE SCALE GENOMIC DNA]</scope>
    <source>
        <strain evidence="4 5">WCHAc060012</strain>
    </source>
</reference>
<keyword evidence="1" id="KW-0175">Coiled coil</keyword>